<protein>
    <recommendedName>
        <fullName evidence="11">TonB C-terminal domain-containing protein</fullName>
    </recommendedName>
</protein>
<dbReference type="GO" id="GO:0031992">
    <property type="term" value="F:energy transducer activity"/>
    <property type="evidence" value="ECO:0007669"/>
    <property type="project" value="TreeGrafter"/>
</dbReference>
<keyword evidence="3" id="KW-0813">Transport</keyword>
<dbReference type="GO" id="GO:0015031">
    <property type="term" value="P:protein transport"/>
    <property type="evidence" value="ECO:0007669"/>
    <property type="project" value="UniProtKB-KW"/>
</dbReference>
<keyword evidence="5" id="KW-0997">Cell inner membrane</keyword>
<dbReference type="RefSeq" id="WP_155303214.1">
    <property type="nucleotide sequence ID" value="NZ_AP021875.1"/>
</dbReference>
<proteinExistence type="inferred from homology"/>
<dbReference type="InterPro" id="IPR006260">
    <property type="entry name" value="TonB/TolA_C"/>
</dbReference>
<dbReference type="Pfam" id="PF03544">
    <property type="entry name" value="TonB_C"/>
    <property type="match status" value="1"/>
</dbReference>
<dbReference type="PANTHER" id="PTHR33446">
    <property type="entry name" value="PROTEIN TONB-RELATED"/>
    <property type="match status" value="1"/>
</dbReference>
<keyword evidence="13" id="KW-1185">Reference proteome</keyword>
<dbReference type="NCBIfam" id="TIGR01352">
    <property type="entry name" value="tonB_Cterm"/>
    <property type="match status" value="1"/>
</dbReference>
<evidence type="ECO:0000256" key="8">
    <source>
        <dbReference type="ARBA" id="ARBA00022989"/>
    </source>
</evidence>
<dbReference type="EMBL" id="AP021875">
    <property type="protein sequence ID" value="BBO74164.1"/>
    <property type="molecule type" value="Genomic_DNA"/>
</dbReference>
<dbReference type="GO" id="GO:0055085">
    <property type="term" value="P:transmembrane transport"/>
    <property type="evidence" value="ECO:0007669"/>
    <property type="project" value="InterPro"/>
</dbReference>
<keyword evidence="7" id="KW-0653">Protein transport</keyword>
<comment type="subcellular location">
    <subcellularLocation>
        <location evidence="1">Cell inner membrane</location>
        <topology evidence="1">Single-pass membrane protein</topology>
        <orientation evidence="1">Periplasmic side</orientation>
    </subcellularLocation>
</comment>
<keyword evidence="4" id="KW-1003">Cell membrane</keyword>
<name>A0A5K7Z6T0_9BACT</name>
<evidence type="ECO:0000256" key="10">
    <source>
        <dbReference type="SAM" id="MobiDB-lite"/>
    </source>
</evidence>
<reference evidence="12 13" key="1">
    <citation type="submission" date="2019-11" db="EMBL/GenBank/DDBJ databases">
        <title>Comparative genomics of hydrocarbon-degrading Desulfosarcina strains.</title>
        <authorList>
            <person name="Watanabe M."/>
            <person name="Kojima H."/>
            <person name="Fukui M."/>
        </authorList>
    </citation>
    <scope>NUCLEOTIDE SEQUENCE [LARGE SCALE GENOMIC DNA]</scope>
    <source>
        <strain evidence="12 13">PP31</strain>
    </source>
</reference>
<evidence type="ECO:0000256" key="9">
    <source>
        <dbReference type="ARBA" id="ARBA00023136"/>
    </source>
</evidence>
<evidence type="ECO:0000256" key="2">
    <source>
        <dbReference type="ARBA" id="ARBA00006555"/>
    </source>
</evidence>
<evidence type="ECO:0000256" key="3">
    <source>
        <dbReference type="ARBA" id="ARBA00022448"/>
    </source>
</evidence>
<evidence type="ECO:0000256" key="6">
    <source>
        <dbReference type="ARBA" id="ARBA00022692"/>
    </source>
</evidence>
<dbReference type="InterPro" id="IPR051045">
    <property type="entry name" value="TonB-dependent_transducer"/>
</dbReference>
<organism evidence="12 13">
    <name type="scientific">Desulfosarcina widdelii</name>
    <dbReference type="NCBI Taxonomy" id="947919"/>
    <lineage>
        <taxon>Bacteria</taxon>
        <taxon>Pseudomonadati</taxon>
        <taxon>Thermodesulfobacteriota</taxon>
        <taxon>Desulfobacteria</taxon>
        <taxon>Desulfobacterales</taxon>
        <taxon>Desulfosarcinaceae</taxon>
        <taxon>Desulfosarcina</taxon>
    </lineage>
</organism>
<keyword evidence="8" id="KW-1133">Transmembrane helix</keyword>
<evidence type="ECO:0000313" key="12">
    <source>
        <dbReference type="EMBL" id="BBO74164.1"/>
    </source>
</evidence>
<evidence type="ECO:0000259" key="11">
    <source>
        <dbReference type="PROSITE" id="PS52015"/>
    </source>
</evidence>
<feature type="compositionally biased region" description="Pro residues" evidence="10">
    <location>
        <begin position="55"/>
        <end position="84"/>
    </location>
</feature>
<dbReference type="Gene3D" id="3.30.1150.10">
    <property type="match status" value="1"/>
</dbReference>
<evidence type="ECO:0000256" key="5">
    <source>
        <dbReference type="ARBA" id="ARBA00022519"/>
    </source>
</evidence>
<dbReference type="Proteomes" id="UP000427769">
    <property type="component" value="Chromosome"/>
</dbReference>
<keyword evidence="6" id="KW-0812">Transmembrane</keyword>
<feature type="region of interest" description="Disordered" evidence="10">
    <location>
        <begin position="52"/>
        <end position="148"/>
    </location>
</feature>
<comment type="similarity">
    <text evidence="2">Belongs to the TonB family.</text>
</comment>
<evidence type="ECO:0000256" key="7">
    <source>
        <dbReference type="ARBA" id="ARBA00022927"/>
    </source>
</evidence>
<accession>A0A5K7Z6T0</accession>
<feature type="domain" description="TonB C-terminal" evidence="11">
    <location>
        <begin position="153"/>
        <end position="243"/>
    </location>
</feature>
<sequence>MKRILAAFIMAILIHATLLAMGTKWLLHQKSVAPRTRITTVRLVVRPLTQIHPLPDAPLPLPPKPEPPPPPKPPVQKPVVQPKPLPKKPEKIVTPPRPTPPPVVVSPEPEPLPESPALRGEKISADSNTKPVPARSAPLSPTVPAPPDTDTTVVLAKPRYSQNPPPDYPSIARRRRYQGTVILEVYVLEDGQVGDLRVAESSNYSLLDRAAMKAVRRWQFDPARKGNREVAMWVKVPIRFNLK</sequence>
<evidence type="ECO:0000256" key="1">
    <source>
        <dbReference type="ARBA" id="ARBA00004383"/>
    </source>
</evidence>
<dbReference type="PANTHER" id="PTHR33446:SF2">
    <property type="entry name" value="PROTEIN TONB"/>
    <property type="match status" value="1"/>
</dbReference>
<evidence type="ECO:0000313" key="13">
    <source>
        <dbReference type="Proteomes" id="UP000427769"/>
    </source>
</evidence>
<dbReference type="PRINTS" id="PR01217">
    <property type="entry name" value="PRICHEXTENSN"/>
</dbReference>
<dbReference type="GO" id="GO:0098797">
    <property type="term" value="C:plasma membrane protein complex"/>
    <property type="evidence" value="ECO:0007669"/>
    <property type="project" value="TreeGrafter"/>
</dbReference>
<dbReference type="PROSITE" id="PS52015">
    <property type="entry name" value="TONB_CTD"/>
    <property type="match status" value="1"/>
</dbReference>
<dbReference type="OrthoDB" id="15637at2"/>
<dbReference type="SUPFAM" id="SSF74653">
    <property type="entry name" value="TolA/TonB C-terminal domain"/>
    <property type="match status" value="1"/>
</dbReference>
<gene>
    <name evidence="12" type="ORF">DSCW_15810</name>
</gene>
<feature type="compositionally biased region" description="Pro residues" evidence="10">
    <location>
        <begin position="95"/>
        <end position="114"/>
    </location>
</feature>
<keyword evidence="9" id="KW-0472">Membrane</keyword>
<dbReference type="AlphaFoldDB" id="A0A5K7Z6T0"/>
<dbReference type="InterPro" id="IPR037682">
    <property type="entry name" value="TonB_C"/>
</dbReference>
<dbReference type="KEGG" id="dwd:DSCW_15810"/>
<evidence type="ECO:0000256" key="4">
    <source>
        <dbReference type="ARBA" id="ARBA00022475"/>
    </source>
</evidence>